<evidence type="ECO:0000256" key="1">
    <source>
        <dbReference type="SAM" id="Phobius"/>
    </source>
</evidence>
<dbReference type="RefSeq" id="WP_170122257.1">
    <property type="nucleotide sequence ID" value="NZ_QLSZ01000012.1"/>
</dbReference>
<feature type="transmembrane region" description="Helical" evidence="1">
    <location>
        <begin position="7"/>
        <end position="26"/>
    </location>
</feature>
<gene>
    <name evidence="2" type="ORF">CLV55_11218</name>
</gene>
<reference evidence="2 3" key="1">
    <citation type="submission" date="2018-06" db="EMBL/GenBank/DDBJ databases">
        <title>Genomic Encyclopedia of Archaeal and Bacterial Type Strains, Phase II (KMG-II): from individual species to whole genera.</title>
        <authorList>
            <person name="Goeker M."/>
        </authorList>
    </citation>
    <scope>NUCLEOTIDE SEQUENCE [LARGE SCALE GENOMIC DNA]</scope>
    <source>
        <strain evidence="2 3">DSM 25663</strain>
    </source>
</reference>
<dbReference type="AlphaFoldDB" id="A0A328YIQ4"/>
<dbReference type="Proteomes" id="UP000248840">
    <property type="component" value="Unassembled WGS sequence"/>
</dbReference>
<evidence type="ECO:0000313" key="2">
    <source>
        <dbReference type="EMBL" id="RAR70106.1"/>
    </source>
</evidence>
<dbReference type="EMBL" id="QLSZ01000012">
    <property type="protein sequence ID" value="RAR70106.1"/>
    <property type="molecule type" value="Genomic_DNA"/>
</dbReference>
<accession>A0A328YIQ4</accession>
<comment type="caution">
    <text evidence="2">The sequence shown here is derived from an EMBL/GenBank/DDBJ whole genome shotgun (WGS) entry which is preliminary data.</text>
</comment>
<organism evidence="2 3">
    <name type="scientific">Flavobacterium aciduliphilum</name>
    <dbReference type="NCBI Taxonomy" id="1101402"/>
    <lineage>
        <taxon>Bacteria</taxon>
        <taxon>Pseudomonadati</taxon>
        <taxon>Bacteroidota</taxon>
        <taxon>Flavobacteriia</taxon>
        <taxon>Flavobacteriales</taxon>
        <taxon>Flavobacteriaceae</taxon>
        <taxon>Flavobacterium</taxon>
    </lineage>
</organism>
<sequence>MERKDKISGVVFIGCMFVGMGLGDLFDNSGPGMLIGMGAGFLSTVLFEMKK</sequence>
<name>A0A328YIQ4_9FLAO</name>
<protein>
    <submittedName>
        <fullName evidence="2">Uncharacterized protein</fullName>
    </submittedName>
</protein>
<keyword evidence="1" id="KW-0472">Membrane</keyword>
<evidence type="ECO:0000313" key="3">
    <source>
        <dbReference type="Proteomes" id="UP000248840"/>
    </source>
</evidence>
<keyword evidence="1" id="KW-1133">Transmembrane helix</keyword>
<feature type="transmembrane region" description="Helical" evidence="1">
    <location>
        <begin position="32"/>
        <end position="49"/>
    </location>
</feature>
<keyword evidence="3" id="KW-1185">Reference proteome</keyword>
<proteinExistence type="predicted"/>
<keyword evidence="1" id="KW-0812">Transmembrane</keyword>